<dbReference type="Gene3D" id="2.60.40.10">
    <property type="entry name" value="Immunoglobulins"/>
    <property type="match status" value="1"/>
</dbReference>
<keyword evidence="3" id="KW-1185">Reference proteome</keyword>
<dbReference type="Proteomes" id="UP000001400">
    <property type="component" value="Chromosome"/>
</dbReference>
<evidence type="ECO:0008006" key="4">
    <source>
        <dbReference type="Google" id="ProtNLM"/>
    </source>
</evidence>
<name>D3TBL2_ACIB4</name>
<feature type="coiled-coil region" evidence="1">
    <location>
        <begin position="210"/>
        <end position="258"/>
    </location>
</feature>
<evidence type="ECO:0000313" key="2">
    <source>
        <dbReference type="EMBL" id="ADD07947.1"/>
    </source>
</evidence>
<dbReference type="KEGG" id="abi:Aboo_0135"/>
<keyword evidence="1" id="KW-0175">Coiled coil</keyword>
<dbReference type="EMBL" id="CP001941">
    <property type="protein sequence ID" value="ADD07947.1"/>
    <property type="molecule type" value="Genomic_DNA"/>
</dbReference>
<dbReference type="InterPro" id="IPR013783">
    <property type="entry name" value="Ig-like_fold"/>
</dbReference>
<evidence type="ECO:0000313" key="3">
    <source>
        <dbReference type="Proteomes" id="UP000001400"/>
    </source>
</evidence>
<sequence length="445" mass="52804">MMMNIIKYTLDYQELLILLAQALGLYTFDNSYKNKFITTKRLYDYLKSVQTLMRENGVMLIIPSRKVVSNEMARLYRMGFLSRKAVPRKVKTKSGKIVNRGIEYQYSFTKQGMKYLAYLIKNGSGSLPEELDPELEVILSKMRKEGEIKSYENEFELREMTKLMWKIWFKEKDDGKIKVFTPKGWSPANKKLIKILDHEKLIKNINIEQAYEFRDENEKLKEKIKELEEELEKKNKEIERLQGELKKCKEKKENKAFNMEQREIAAKRNYLISFDKKPVKKSMDYFENTRKKLEKYKSKYAKDINKEPELTISMKISDDADSYEKASIMWAARLLSTLSLEIKKSGIIIRWIKPQNFGKKVEYVIFKNGKEYARVSSDKEWFLDKDVQENESYEYYVRAIVGNSYSDSPKIQVTYKKENEGVVYTPFDSHHSVEWSIHHPEDLDI</sequence>
<dbReference type="InterPro" id="IPR003961">
    <property type="entry name" value="FN3_dom"/>
</dbReference>
<organism evidence="2 3">
    <name type="scientific">Aciduliprofundum boonei (strain DSM 19572 / T469)</name>
    <dbReference type="NCBI Taxonomy" id="439481"/>
    <lineage>
        <taxon>Archaea</taxon>
        <taxon>Methanobacteriati</taxon>
        <taxon>Thermoplasmatota</taxon>
        <taxon>DHVE2 group</taxon>
        <taxon>Candidatus Aciduliprofundum</taxon>
    </lineage>
</organism>
<dbReference type="InterPro" id="IPR036116">
    <property type="entry name" value="FN3_sf"/>
</dbReference>
<dbReference type="CDD" id="cd00063">
    <property type="entry name" value="FN3"/>
    <property type="match status" value="1"/>
</dbReference>
<proteinExistence type="predicted"/>
<reference evidence="2" key="1">
    <citation type="submission" date="2010-02" db="EMBL/GenBank/DDBJ databases">
        <title>Complete sequence of Aciduliprofundum boonei T469.</title>
        <authorList>
            <consortium name="US DOE Joint Genome Institute"/>
            <person name="Lucas S."/>
            <person name="Copeland A."/>
            <person name="Lapidus A."/>
            <person name="Cheng J.-F."/>
            <person name="Bruce D."/>
            <person name="Goodwin L."/>
            <person name="Pitluck S."/>
            <person name="Saunders E."/>
            <person name="Detter J.C."/>
            <person name="Han C."/>
            <person name="Tapia R."/>
            <person name="Land M."/>
            <person name="Hauser L."/>
            <person name="Kyrpides N."/>
            <person name="Mikhailova N."/>
            <person name="Flores G."/>
            <person name="Reysenbach A.-L."/>
            <person name="Woyke T."/>
        </authorList>
    </citation>
    <scope>NUCLEOTIDE SEQUENCE</scope>
    <source>
        <strain evidence="2">T469</strain>
    </source>
</reference>
<gene>
    <name evidence="2" type="ordered locus">Aboo_0135</name>
</gene>
<dbReference type="HOGENOM" id="CLU_614835_0_0_2"/>
<protein>
    <recommendedName>
        <fullName evidence="4">Fibronectin type III domain protein</fullName>
    </recommendedName>
</protein>
<dbReference type="SUPFAM" id="SSF49265">
    <property type="entry name" value="Fibronectin type III"/>
    <property type="match status" value="1"/>
</dbReference>
<dbReference type="AlphaFoldDB" id="D3TBL2"/>
<accession>D3TBL2</accession>
<evidence type="ECO:0000256" key="1">
    <source>
        <dbReference type="SAM" id="Coils"/>
    </source>
</evidence>